<dbReference type="Pfam" id="PF05705">
    <property type="entry name" value="DUF829"/>
    <property type="match status" value="1"/>
</dbReference>
<evidence type="ECO:0000313" key="7">
    <source>
        <dbReference type="EMBL" id="ONK79746.1"/>
    </source>
</evidence>
<dbReference type="Gramene" id="ONK79746">
    <property type="protein sequence ID" value="ONK79746"/>
    <property type="gene ID" value="A4U43_C01F9650"/>
</dbReference>
<dbReference type="SUPFAM" id="SSF53474">
    <property type="entry name" value="alpha/beta-Hydrolases"/>
    <property type="match status" value="1"/>
</dbReference>
<evidence type="ECO:0000313" key="8">
    <source>
        <dbReference type="Proteomes" id="UP000243459"/>
    </source>
</evidence>
<keyword evidence="2" id="KW-0812">Transmembrane</keyword>
<reference evidence="8" key="1">
    <citation type="journal article" date="2017" name="Nat. Commun.">
        <title>The asparagus genome sheds light on the origin and evolution of a young Y chromosome.</title>
        <authorList>
            <person name="Harkess A."/>
            <person name="Zhou J."/>
            <person name="Xu C."/>
            <person name="Bowers J.E."/>
            <person name="Van der Hulst R."/>
            <person name="Ayyampalayam S."/>
            <person name="Mercati F."/>
            <person name="Riccardi P."/>
            <person name="McKain M.R."/>
            <person name="Kakrana A."/>
            <person name="Tang H."/>
            <person name="Ray J."/>
            <person name="Groenendijk J."/>
            <person name="Arikit S."/>
            <person name="Mathioni S.M."/>
            <person name="Nakano M."/>
            <person name="Shan H."/>
            <person name="Telgmann-Rauber A."/>
            <person name="Kanno A."/>
            <person name="Yue Z."/>
            <person name="Chen H."/>
            <person name="Li W."/>
            <person name="Chen Y."/>
            <person name="Xu X."/>
            <person name="Zhang Y."/>
            <person name="Luo S."/>
            <person name="Chen H."/>
            <person name="Gao J."/>
            <person name="Mao Z."/>
            <person name="Pires J.C."/>
            <person name="Luo M."/>
            <person name="Kudrna D."/>
            <person name="Wing R.A."/>
            <person name="Meyers B.C."/>
            <person name="Yi K."/>
            <person name="Kong H."/>
            <person name="Lavrijsen P."/>
            <person name="Sunseri F."/>
            <person name="Falavigna A."/>
            <person name="Ye Y."/>
            <person name="Leebens-Mack J.H."/>
            <person name="Chen G."/>
        </authorList>
    </citation>
    <scope>NUCLEOTIDE SEQUENCE [LARGE SCALE GENOMIC DNA]</scope>
    <source>
        <strain evidence="8">cv. DH0086</strain>
    </source>
</reference>
<evidence type="ECO:0000256" key="3">
    <source>
        <dbReference type="ARBA" id="ARBA00022989"/>
    </source>
</evidence>
<evidence type="ECO:0000256" key="5">
    <source>
        <dbReference type="ARBA" id="ARBA00023242"/>
    </source>
</evidence>
<evidence type="ECO:0000256" key="2">
    <source>
        <dbReference type="ARBA" id="ARBA00022692"/>
    </source>
</evidence>
<keyword evidence="4" id="KW-0472">Membrane</keyword>
<dbReference type="InterPro" id="IPR008547">
    <property type="entry name" value="DUF829_TMEM53"/>
</dbReference>
<dbReference type="Proteomes" id="UP000243459">
    <property type="component" value="Chromosome 1"/>
</dbReference>
<gene>
    <name evidence="7" type="ORF">A4U43_C01F9650</name>
</gene>
<dbReference type="OMA" id="LEECNHI"/>
<proteinExistence type="inferred from homology"/>
<sequence>MGKIKGCIVDSAPVASPDPQVWASGFSAAFLKKQSVATKGMLSSNNSGMSALVESKSSGEPKPAVAEIALLAVLEKFFEVVLNLPSINRRLHDVFTLLSSEQPNCPQLYIYSSADRVIPAKSVESFIEKQRRAGHEVRSCDFLNSPHVDHFRNYPDIYTSQISEFLEDYVLTCHKDS</sequence>
<organism evidence="7 8">
    <name type="scientific">Asparagus officinalis</name>
    <name type="common">Garden asparagus</name>
    <dbReference type="NCBI Taxonomy" id="4686"/>
    <lineage>
        <taxon>Eukaryota</taxon>
        <taxon>Viridiplantae</taxon>
        <taxon>Streptophyta</taxon>
        <taxon>Embryophyta</taxon>
        <taxon>Tracheophyta</taxon>
        <taxon>Spermatophyta</taxon>
        <taxon>Magnoliopsida</taxon>
        <taxon>Liliopsida</taxon>
        <taxon>Asparagales</taxon>
        <taxon>Asparagaceae</taxon>
        <taxon>Asparagoideae</taxon>
        <taxon>Asparagus</taxon>
    </lineage>
</organism>
<name>A0A5P1FN55_ASPOF</name>
<protein>
    <submittedName>
        <fullName evidence="7">Uncharacterized protein</fullName>
    </submittedName>
</protein>
<dbReference type="AlphaFoldDB" id="A0A5P1FN55"/>
<dbReference type="EMBL" id="CM007381">
    <property type="protein sequence ID" value="ONK79746.1"/>
    <property type="molecule type" value="Genomic_DNA"/>
</dbReference>
<dbReference type="PANTHER" id="PTHR12265">
    <property type="entry name" value="TRANSMEMBRANE PROTEIN 53"/>
    <property type="match status" value="1"/>
</dbReference>
<keyword evidence="3" id="KW-1133">Transmembrane helix</keyword>
<dbReference type="PANTHER" id="PTHR12265:SF30">
    <property type="entry name" value="TRANSMEMBRANE PROTEIN 53"/>
    <property type="match status" value="1"/>
</dbReference>
<evidence type="ECO:0000256" key="6">
    <source>
        <dbReference type="ARBA" id="ARBA00034303"/>
    </source>
</evidence>
<comment type="similarity">
    <text evidence="1">Belongs to the TMEM53 family.</text>
</comment>
<evidence type="ECO:0000256" key="1">
    <source>
        <dbReference type="ARBA" id="ARBA00007387"/>
    </source>
</evidence>
<accession>A0A5P1FN55</accession>
<keyword evidence="8" id="KW-1185">Reference proteome</keyword>
<comment type="subcellular location">
    <subcellularLocation>
        <location evidence="6">Nucleus outer membrane</location>
        <topology evidence="6">Single-pass membrane protein</topology>
    </subcellularLocation>
</comment>
<dbReference type="InterPro" id="IPR029058">
    <property type="entry name" value="AB_hydrolase_fold"/>
</dbReference>
<keyword evidence="5" id="KW-0539">Nucleus</keyword>
<dbReference type="GO" id="GO:0005640">
    <property type="term" value="C:nuclear outer membrane"/>
    <property type="evidence" value="ECO:0007669"/>
    <property type="project" value="UniProtKB-SubCell"/>
</dbReference>
<evidence type="ECO:0000256" key="4">
    <source>
        <dbReference type="ARBA" id="ARBA00023136"/>
    </source>
</evidence>